<keyword evidence="3" id="KW-1133">Transmembrane helix</keyword>
<dbReference type="PANTHER" id="PTHR37042:SF4">
    <property type="entry name" value="OUTER MEMBRANE PROTEIN RV1973"/>
    <property type="match status" value="1"/>
</dbReference>
<dbReference type="AlphaFoldDB" id="A0A3N0DV98"/>
<dbReference type="OrthoDB" id="3828517at2"/>
<keyword evidence="3" id="KW-0812">Transmembrane</keyword>
<evidence type="ECO:0000313" key="4">
    <source>
        <dbReference type="EMBL" id="RNL79547.1"/>
    </source>
</evidence>
<comment type="caution">
    <text evidence="4">The sequence shown here is derived from an EMBL/GenBank/DDBJ whole genome shotgun (WGS) entry which is preliminary data.</text>
</comment>
<evidence type="ECO:0000256" key="2">
    <source>
        <dbReference type="ARBA" id="ARBA00023136"/>
    </source>
</evidence>
<accession>A0A3N0DV98</accession>
<gene>
    <name evidence="4" type="ORF">EFL95_11245</name>
</gene>
<reference evidence="4 5" key="1">
    <citation type="submission" date="2018-11" db="EMBL/GenBank/DDBJ databases">
        <authorList>
            <person name="Li F."/>
        </authorList>
    </citation>
    <scope>NUCLEOTIDE SEQUENCE [LARGE SCALE GENOMIC DNA]</scope>
    <source>
        <strain evidence="4 5">KIS18-7</strain>
    </source>
</reference>
<proteinExistence type="predicted"/>
<evidence type="ECO:0000313" key="5">
    <source>
        <dbReference type="Proteomes" id="UP000277094"/>
    </source>
</evidence>
<organism evidence="4 5">
    <name type="scientific">Nocardioides marmorisolisilvae</name>
    <dbReference type="NCBI Taxonomy" id="1542737"/>
    <lineage>
        <taxon>Bacteria</taxon>
        <taxon>Bacillati</taxon>
        <taxon>Actinomycetota</taxon>
        <taxon>Actinomycetes</taxon>
        <taxon>Propionibacteriales</taxon>
        <taxon>Nocardioidaceae</taxon>
        <taxon>Nocardioides</taxon>
    </lineage>
</organism>
<protein>
    <recommendedName>
        <fullName evidence="6">Mce-associated membrane protein</fullName>
    </recommendedName>
</protein>
<dbReference type="Proteomes" id="UP000277094">
    <property type="component" value="Unassembled WGS sequence"/>
</dbReference>
<evidence type="ECO:0000256" key="3">
    <source>
        <dbReference type="SAM" id="Phobius"/>
    </source>
</evidence>
<name>A0A3N0DV98_9ACTN</name>
<evidence type="ECO:0008006" key="6">
    <source>
        <dbReference type="Google" id="ProtNLM"/>
    </source>
</evidence>
<dbReference type="GO" id="GO:0016020">
    <property type="term" value="C:membrane"/>
    <property type="evidence" value="ECO:0007669"/>
    <property type="project" value="UniProtKB-SubCell"/>
</dbReference>
<keyword evidence="5" id="KW-1185">Reference proteome</keyword>
<comment type="subcellular location">
    <subcellularLocation>
        <location evidence="1">Membrane</location>
    </subcellularLocation>
</comment>
<feature type="transmembrane region" description="Helical" evidence="3">
    <location>
        <begin position="93"/>
        <end position="112"/>
    </location>
</feature>
<dbReference type="PANTHER" id="PTHR37042">
    <property type="entry name" value="OUTER MEMBRANE PROTEIN RV1973"/>
    <property type="match status" value="1"/>
</dbReference>
<dbReference type="RefSeq" id="WP_123234049.1">
    <property type="nucleotide sequence ID" value="NZ_RJSG01000002.1"/>
</dbReference>
<evidence type="ECO:0000256" key="1">
    <source>
        <dbReference type="ARBA" id="ARBA00004370"/>
    </source>
</evidence>
<keyword evidence="2 3" id="KW-0472">Membrane</keyword>
<sequence length="251" mass="26551">MSETLGPDEKVCPFCAEVIRAAAVKCRYCHSDLPVDPEVENEAPAAFPAAGSAHDIRENPPAPEAEPEPITLLPAPTLEIEPDGPVLDRVTQVLLAVCLVLALGIAGLVWSARTDDLQTAGNGQVTSTTYRSAAMSAAAANAKAVLSYGYKTLAEDEKAAREVLTPSFAAKYAAVMKDAGPKATSAKLTLKASVEATSLISLKKGSARVLLFVNTITTKAGSKNQQLNQNRVLMEMTRKDGDWVVSKLTPF</sequence>
<dbReference type="EMBL" id="RJSG01000002">
    <property type="protein sequence ID" value="RNL79547.1"/>
    <property type="molecule type" value="Genomic_DNA"/>
</dbReference>